<evidence type="ECO:0000313" key="3">
    <source>
        <dbReference type="Proteomes" id="UP000076021"/>
    </source>
</evidence>
<accession>A0A143H8V6</accession>
<reference evidence="3" key="2">
    <citation type="submission" date="2016-03" db="EMBL/GenBank/DDBJ databases">
        <authorList>
            <person name="Ploux O."/>
        </authorList>
    </citation>
    <scope>NUCLEOTIDE SEQUENCE [LARGE SCALE GENOMIC DNA]</scope>
    <source>
        <strain evidence="3">PP9</strain>
    </source>
</reference>
<sequence>MITAERPSSATVIASVAGSIVTGVPLFLVTVKSAASTVVALTVLLNVTFNSLALIAFYSDYSVNLFHLSNSLGHKGL</sequence>
<dbReference type="EMBL" id="CP014806">
    <property type="protein sequence ID" value="AMW97936.1"/>
    <property type="molecule type" value="Genomic_DNA"/>
</dbReference>
<reference evidence="2 3" key="1">
    <citation type="journal article" date="2016" name="Genome Announc.">
        <title>Whole-Genome Sequence of Rummeliibacillus stabekisii Strain PP9 Isolated from Antarctic Soil.</title>
        <authorList>
            <person name="da Mota F.F."/>
            <person name="Vollu R.E."/>
            <person name="Jurelevicius D."/>
            <person name="Seldin L."/>
        </authorList>
    </citation>
    <scope>NUCLEOTIDE SEQUENCE [LARGE SCALE GENOMIC DNA]</scope>
    <source>
        <strain evidence="2 3">PP9</strain>
    </source>
</reference>
<dbReference type="RefSeq" id="WP_066783934.1">
    <property type="nucleotide sequence ID" value="NZ_CP014806.1"/>
</dbReference>
<gene>
    <name evidence="2" type="ORF">ATY39_00045</name>
</gene>
<keyword evidence="1" id="KW-0812">Transmembrane</keyword>
<organism evidence="2 3">
    <name type="scientific">Rummeliibacillus stabekisii</name>
    <dbReference type="NCBI Taxonomy" id="241244"/>
    <lineage>
        <taxon>Bacteria</taxon>
        <taxon>Bacillati</taxon>
        <taxon>Bacillota</taxon>
        <taxon>Bacilli</taxon>
        <taxon>Bacillales</taxon>
        <taxon>Caryophanaceae</taxon>
        <taxon>Rummeliibacillus</taxon>
    </lineage>
</organism>
<keyword evidence="1" id="KW-1133">Transmembrane helix</keyword>
<dbReference type="KEGG" id="rst:ATY39_00045"/>
<keyword evidence="3" id="KW-1185">Reference proteome</keyword>
<evidence type="ECO:0000256" key="1">
    <source>
        <dbReference type="SAM" id="Phobius"/>
    </source>
</evidence>
<feature type="transmembrane region" description="Helical" evidence="1">
    <location>
        <begin position="12"/>
        <end position="31"/>
    </location>
</feature>
<keyword evidence="1" id="KW-0472">Membrane</keyword>
<protein>
    <submittedName>
        <fullName evidence="2">Uncharacterized protein</fullName>
    </submittedName>
</protein>
<dbReference type="AlphaFoldDB" id="A0A143H8V6"/>
<feature type="transmembrane region" description="Helical" evidence="1">
    <location>
        <begin position="38"/>
        <end position="58"/>
    </location>
</feature>
<proteinExistence type="predicted"/>
<name>A0A143H8V6_9BACL</name>
<dbReference type="Proteomes" id="UP000076021">
    <property type="component" value="Chromosome"/>
</dbReference>
<evidence type="ECO:0000313" key="2">
    <source>
        <dbReference type="EMBL" id="AMW97936.1"/>
    </source>
</evidence>